<protein>
    <recommendedName>
        <fullName evidence="3">Chitooligosaccharide deacetylase</fullName>
    </recommendedName>
    <alternativeName>
        <fullName evidence="4">Nodulation protein B</fullName>
    </alternativeName>
</protein>
<reference evidence="6" key="1">
    <citation type="submission" date="2021-07" db="EMBL/GenBank/DDBJ databases">
        <title>Pseudohoeflea marina sp. nov. a polyhydroxyalcanoate-producing bacterium.</title>
        <authorList>
            <person name="Zheng W."/>
            <person name="Yu S."/>
            <person name="Huang Y."/>
        </authorList>
    </citation>
    <scope>NUCLEOTIDE SEQUENCE</scope>
    <source>
        <strain evidence="6">DP4N28-3</strain>
    </source>
</reference>
<dbReference type="Pfam" id="PF01522">
    <property type="entry name" value="Polysacc_deac_1"/>
    <property type="match status" value="1"/>
</dbReference>
<comment type="function">
    <text evidence="1">Is involved in generating a small heat-stable compound (Nod), an acylated oligomer of N-acetylglucosamine, that stimulates mitosis in various plant protoplasts.</text>
</comment>
<dbReference type="PROSITE" id="PS51677">
    <property type="entry name" value="NODB"/>
    <property type="match status" value="1"/>
</dbReference>
<evidence type="ECO:0000313" key="6">
    <source>
        <dbReference type="EMBL" id="MBW3097476.1"/>
    </source>
</evidence>
<gene>
    <name evidence="6" type="ORF">KY465_09305</name>
</gene>
<keyword evidence="7" id="KW-1185">Reference proteome</keyword>
<sequence>MTPISWPNGARCAVMLTFDFDAETLWLSRDPDNARRPGVLSQGIYGARTGVPKILELLREEDLKGTFFVPGWTADKYQDRMEAIAAGGHEIGHHGYLHEWIDPDYPDKEREALEKGLESLQRTVGVKPKGYRSPAGETSGNMIGLLQEYGFLYDSSLMDHISPYRHTLDDGSRGPVELPWHWSLDDAPYALFAIKTPRPIFTNEHILSVWKEEFSEIYRWGGLVNIVTHPQIIGRPSRLAMLREFIAFVRRHPDVWFATGSEVASAWAGLEGA</sequence>
<organism evidence="6 7">
    <name type="scientific">Pseudohoeflea coraliihabitans</name>
    <dbReference type="NCBI Taxonomy" id="2860393"/>
    <lineage>
        <taxon>Bacteria</taxon>
        <taxon>Pseudomonadati</taxon>
        <taxon>Pseudomonadota</taxon>
        <taxon>Alphaproteobacteria</taxon>
        <taxon>Hyphomicrobiales</taxon>
        <taxon>Rhizobiaceae</taxon>
        <taxon>Pseudohoeflea</taxon>
    </lineage>
</organism>
<feature type="domain" description="NodB homology" evidence="5">
    <location>
        <begin position="37"/>
        <end position="258"/>
    </location>
</feature>
<dbReference type="Proteomes" id="UP001430804">
    <property type="component" value="Unassembled WGS sequence"/>
</dbReference>
<evidence type="ECO:0000256" key="3">
    <source>
        <dbReference type="ARBA" id="ARBA00020071"/>
    </source>
</evidence>
<dbReference type="InterPro" id="IPR002509">
    <property type="entry name" value="NODB_dom"/>
</dbReference>
<dbReference type="PANTHER" id="PTHR47561">
    <property type="entry name" value="POLYSACCHARIDE DEACETYLASE FAMILY PROTEIN (AFU_ORTHOLOGUE AFUA_6G05030)"/>
    <property type="match status" value="1"/>
</dbReference>
<comment type="caution">
    <text evidence="6">The sequence shown here is derived from an EMBL/GenBank/DDBJ whole genome shotgun (WGS) entry which is preliminary data.</text>
</comment>
<dbReference type="CDD" id="cd10938">
    <property type="entry name" value="CE4_HpPgdA_like"/>
    <property type="match status" value="1"/>
</dbReference>
<dbReference type="PANTHER" id="PTHR47561:SF1">
    <property type="entry name" value="POLYSACCHARIDE DEACETYLASE FAMILY PROTEIN (AFU_ORTHOLOGUE AFUA_6G05030)"/>
    <property type="match status" value="1"/>
</dbReference>
<proteinExistence type="inferred from homology"/>
<dbReference type="EMBL" id="JAHWQX010000002">
    <property type="protein sequence ID" value="MBW3097476.1"/>
    <property type="molecule type" value="Genomic_DNA"/>
</dbReference>
<dbReference type="InterPro" id="IPR037950">
    <property type="entry name" value="PgdA-like"/>
</dbReference>
<comment type="similarity">
    <text evidence="2">Belongs to the polysaccharide deacetylase family.</text>
</comment>
<evidence type="ECO:0000256" key="4">
    <source>
        <dbReference type="ARBA" id="ARBA00032976"/>
    </source>
</evidence>
<evidence type="ECO:0000256" key="1">
    <source>
        <dbReference type="ARBA" id="ARBA00003236"/>
    </source>
</evidence>
<evidence type="ECO:0000259" key="5">
    <source>
        <dbReference type="PROSITE" id="PS51677"/>
    </source>
</evidence>
<accession>A0ABS6WNE4</accession>
<evidence type="ECO:0000256" key="2">
    <source>
        <dbReference type="ARBA" id="ARBA00010973"/>
    </source>
</evidence>
<evidence type="ECO:0000313" key="7">
    <source>
        <dbReference type="Proteomes" id="UP001430804"/>
    </source>
</evidence>
<name>A0ABS6WNE4_9HYPH</name>